<dbReference type="Pfam" id="PF00355">
    <property type="entry name" value="Rieske"/>
    <property type="match status" value="1"/>
</dbReference>
<protein>
    <submittedName>
        <fullName evidence="6">(2Fe-2S)-binding protein</fullName>
    </submittedName>
</protein>
<evidence type="ECO:0000313" key="7">
    <source>
        <dbReference type="Proteomes" id="UP000245765"/>
    </source>
</evidence>
<evidence type="ECO:0000256" key="3">
    <source>
        <dbReference type="ARBA" id="ARBA00023004"/>
    </source>
</evidence>
<dbReference type="EMBL" id="QGNA01000001">
    <property type="protein sequence ID" value="PWS38782.1"/>
    <property type="molecule type" value="Genomic_DNA"/>
</dbReference>
<keyword evidence="3" id="KW-0408">Iron</keyword>
<dbReference type="PANTHER" id="PTHR40261">
    <property type="match status" value="1"/>
</dbReference>
<proteinExistence type="predicted"/>
<dbReference type="PANTHER" id="PTHR40261:SF1">
    <property type="entry name" value="RIESKE DOMAIN-CONTAINING PROTEIN"/>
    <property type="match status" value="1"/>
</dbReference>
<comment type="caution">
    <text evidence="6">The sequence shown here is derived from an EMBL/GenBank/DDBJ whole genome shotgun (WGS) entry which is preliminary data.</text>
</comment>
<dbReference type="SUPFAM" id="SSF50022">
    <property type="entry name" value="ISP domain"/>
    <property type="match status" value="1"/>
</dbReference>
<keyword evidence="7" id="KW-1185">Reference proteome</keyword>
<gene>
    <name evidence="6" type="ORF">DFH01_05890</name>
</gene>
<accession>A0A317FK93</accession>
<evidence type="ECO:0000256" key="1">
    <source>
        <dbReference type="ARBA" id="ARBA00022714"/>
    </source>
</evidence>
<dbReference type="InterPro" id="IPR036922">
    <property type="entry name" value="Rieske_2Fe-2S_sf"/>
</dbReference>
<reference evidence="7" key="1">
    <citation type="submission" date="2018-05" db="EMBL/GenBank/DDBJ databases">
        <authorList>
            <person name="Du Z."/>
            <person name="Wang X."/>
        </authorList>
    </citation>
    <scope>NUCLEOTIDE SEQUENCE [LARGE SCALE GENOMIC DNA]</scope>
    <source>
        <strain evidence="7">CQN31</strain>
    </source>
</reference>
<evidence type="ECO:0000313" key="6">
    <source>
        <dbReference type="EMBL" id="PWS38782.1"/>
    </source>
</evidence>
<dbReference type="PROSITE" id="PS51296">
    <property type="entry name" value="RIESKE"/>
    <property type="match status" value="1"/>
</dbReference>
<organism evidence="6 7">
    <name type="scientific">Falsiroseomonas bella</name>
    <dbReference type="NCBI Taxonomy" id="2184016"/>
    <lineage>
        <taxon>Bacteria</taxon>
        <taxon>Pseudomonadati</taxon>
        <taxon>Pseudomonadota</taxon>
        <taxon>Alphaproteobacteria</taxon>
        <taxon>Acetobacterales</taxon>
        <taxon>Roseomonadaceae</taxon>
        <taxon>Falsiroseomonas</taxon>
    </lineage>
</organism>
<feature type="domain" description="Rieske" evidence="5">
    <location>
        <begin position="9"/>
        <end position="113"/>
    </location>
</feature>
<dbReference type="AlphaFoldDB" id="A0A317FK93"/>
<dbReference type="RefSeq" id="WP_109869404.1">
    <property type="nucleotide sequence ID" value="NZ_QGNA01000001.1"/>
</dbReference>
<dbReference type="InterPro" id="IPR017941">
    <property type="entry name" value="Rieske_2Fe-2S"/>
</dbReference>
<keyword evidence="1" id="KW-0001">2Fe-2S</keyword>
<evidence type="ECO:0000256" key="4">
    <source>
        <dbReference type="ARBA" id="ARBA00023014"/>
    </source>
</evidence>
<evidence type="ECO:0000256" key="2">
    <source>
        <dbReference type="ARBA" id="ARBA00022723"/>
    </source>
</evidence>
<sequence length="120" mass="12769">MSGISATERVLCRLEEIPDGESRGFPAAPGGFTGLFAIRRGAQVFVYVNSCPHVGLPLDPAPNRFLDAKKQHIVCSAHGARFRIEDGGCFSGPCYGESLEAVPVRLDEEGRVIVPADAGL</sequence>
<name>A0A317FK93_9PROT</name>
<dbReference type="Proteomes" id="UP000245765">
    <property type="component" value="Unassembled WGS sequence"/>
</dbReference>
<keyword evidence="2" id="KW-0479">Metal-binding</keyword>
<dbReference type="Gene3D" id="2.102.10.10">
    <property type="entry name" value="Rieske [2Fe-2S] iron-sulphur domain"/>
    <property type="match status" value="1"/>
</dbReference>
<keyword evidence="4" id="KW-0411">Iron-sulfur</keyword>
<dbReference type="GO" id="GO:0051537">
    <property type="term" value="F:2 iron, 2 sulfur cluster binding"/>
    <property type="evidence" value="ECO:0007669"/>
    <property type="project" value="UniProtKB-KW"/>
</dbReference>
<dbReference type="CDD" id="cd03467">
    <property type="entry name" value="Rieske"/>
    <property type="match status" value="1"/>
</dbReference>
<evidence type="ECO:0000259" key="5">
    <source>
        <dbReference type="PROSITE" id="PS51296"/>
    </source>
</evidence>
<dbReference type="GO" id="GO:0046872">
    <property type="term" value="F:metal ion binding"/>
    <property type="evidence" value="ECO:0007669"/>
    <property type="project" value="UniProtKB-KW"/>
</dbReference>
<dbReference type="OrthoDB" id="9800776at2"/>